<organism evidence="1 2">
    <name type="scientific">Araneus ventricosus</name>
    <name type="common">Orbweaver spider</name>
    <name type="synonym">Epeira ventricosa</name>
    <dbReference type="NCBI Taxonomy" id="182803"/>
    <lineage>
        <taxon>Eukaryota</taxon>
        <taxon>Metazoa</taxon>
        <taxon>Ecdysozoa</taxon>
        <taxon>Arthropoda</taxon>
        <taxon>Chelicerata</taxon>
        <taxon>Arachnida</taxon>
        <taxon>Araneae</taxon>
        <taxon>Araneomorphae</taxon>
        <taxon>Entelegynae</taxon>
        <taxon>Araneoidea</taxon>
        <taxon>Araneidae</taxon>
        <taxon>Araneus</taxon>
    </lineage>
</organism>
<name>A0A4Y2GLR2_ARAVE</name>
<dbReference type="EMBL" id="BGPR01001444">
    <property type="protein sequence ID" value="GBM54117.1"/>
    <property type="molecule type" value="Genomic_DNA"/>
</dbReference>
<keyword evidence="2" id="KW-1185">Reference proteome</keyword>
<comment type="caution">
    <text evidence="1">The sequence shown here is derived from an EMBL/GenBank/DDBJ whole genome shotgun (WGS) entry which is preliminary data.</text>
</comment>
<evidence type="ECO:0000313" key="2">
    <source>
        <dbReference type="Proteomes" id="UP000499080"/>
    </source>
</evidence>
<dbReference type="Proteomes" id="UP000499080">
    <property type="component" value="Unassembled WGS sequence"/>
</dbReference>
<reference evidence="1 2" key="1">
    <citation type="journal article" date="2019" name="Sci. Rep.">
        <title>Orb-weaving spider Araneus ventricosus genome elucidates the spidroin gene catalogue.</title>
        <authorList>
            <person name="Kono N."/>
            <person name="Nakamura H."/>
            <person name="Ohtoshi R."/>
            <person name="Moran D.A.P."/>
            <person name="Shinohara A."/>
            <person name="Yoshida Y."/>
            <person name="Fujiwara M."/>
            <person name="Mori M."/>
            <person name="Tomita M."/>
            <person name="Arakawa K."/>
        </authorList>
    </citation>
    <scope>NUCLEOTIDE SEQUENCE [LARGE SCALE GENOMIC DNA]</scope>
</reference>
<protein>
    <submittedName>
        <fullName evidence="1">Uncharacterized protein</fullName>
    </submittedName>
</protein>
<dbReference type="AlphaFoldDB" id="A0A4Y2GLR2"/>
<gene>
    <name evidence="1" type="ORF">AVEN_119847_1</name>
</gene>
<accession>A0A4Y2GLR2</accession>
<proteinExistence type="predicted"/>
<sequence>MQDGKTYCPSLCVGLVYSLVTITSSFEAIREQFCEGSRNFEPCLDDEDAILADTNFVLLSHHSCGRTFDPLRMIYRRTRPHTRMFGGIGLRT</sequence>
<evidence type="ECO:0000313" key="1">
    <source>
        <dbReference type="EMBL" id="GBM54117.1"/>
    </source>
</evidence>